<dbReference type="InterPro" id="IPR046886">
    <property type="entry name" value="RsmE_MTase_dom"/>
</dbReference>
<comment type="similarity">
    <text evidence="2 10">Belongs to the RNA methyltransferase RsmE family.</text>
</comment>
<dbReference type="Pfam" id="PF20260">
    <property type="entry name" value="PUA_4"/>
    <property type="match status" value="1"/>
</dbReference>
<dbReference type="Proteomes" id="UP000182763">
    <property type="component" value="Unassembled WGS sequence"/>
</dbReference>
<evidence type="ECO:0000313" key="19">
    <source>
        <dbReference type="Proteomes" id="UP000230646"/>
    </source>
</evidence>
<protein>
    <recommendedName>
        <fullName evidence="10">Ribosomal RNA small subunit methyltransferase E</fullName>
        <ecNumber evidence="10">2.1.1.193</ecNumber>
    </recommendedName>
</protein>
<dbReference type="GO" id="GO:0070475">
    <property type="term" value="P:rRNA base methylation"/>
    <property type="evidence" value="ECO:0007669"/>
    <property type="project" value="TreeGrafter"/>
</dbReference>
<evidence type="ECO:0000256" key="8">
    <source>
        <dbReference type="ARBA" id="ARBA00025699"/>
    </source>
</evidence>
<dbReference type="InterPro" id="IPR006700">
    <property type="entry name" value="RsmE"/>
</dbReference>
<keyword evidence="3 10" id="KW-0963">Cytoplasm</keyword>
<dbReference type="SUPFAM" id="SSF75217">
    <property type="entry name" value="alpha/beta knot"/>
    <property type="match status" value="1"/>
</dbReference>
<dbReference type="InterPro" id="IPR029028">
    <property type="entry name" value="Alpha/beta_knot_MTases"/>
</dbReference>
<dbReference type="PANTHER" id="PTHR30027">
    <property type="entry name" value="RIBOSOMAL RNA SMALL SUBUNIT METHYLTRANSFERASE E"/>
    <property type="match status" value="1"/>
</dbReference>
<proteinExistence type="inferred from homology"/>
<dbReference type="Gene3D" id="3.40.1280.10">
    <property type="match status" value="1"/>
</dbReference>
<dbReference type="Proteomes" id="UP000230646">
    <property type="component" value="Unassembled WGS sequence"/>
</dbReference>
<evidence type="ECO:0000256" key="5">
    <source>
        <dbReference type="ARBA" id="ARBA00022603"/>
    </source>
</evidence>
<dbReference type="PIRSF" id="PIRSF015601">
    <property type="entry name" value="MTase_slr0722"/>
    <property type="match status" value="1"/>
</dbReference>
<dbReference type="STRING" id="1805029.AUK42_03775"/>
<dbReference type="InterPro" id="IPR015947">
    <property type="entry name" value="PUA-like_sf"/>
</dbReference>
<dbReference type="AlphaFoldDB" id="A0A1J5GVM8"/>
<evidence type="ECO:0000259" key="12">
    <source>
        <dbReference type="Pfam" id="PF20260"/>
    </source>
</evidence>
<keyword evidence="4 10" id="KW-0698">rRNA processing</keyword>
<reference evidence="18 19" key="2">
    <citation type="submission" date="2017-09" db="EMBL/GenBank/DDBJ databases">
        <title>Depth-based differentiation of microbial function through sediment-hosted aquifers and enrichment of novel symbionts in the deep terrestrial subsurface.</title>
        <authorList>
            <person name="Probst A.J."/>
            <person name="Ladd B."/>
            <person name="Jarett J.K."/>
            <person name="Geller-Mcgrath D.E."/>
            <person name="Sieber C.M."/>
            <person name="Emerson J.B."/>
            <person name="Anantharaman K."/>
            <person name="Thomas B.C."/>
            <person name="Malmstrom R."/>
            <person name="Stieglmeier M."/>
            <person name="Klingl A."/>
            <person name="Woyke T."/>
            <person name="Ryan C.M."/>
            <person name="Banfield J.F."/>
        </authorList>
    </citation>
    <scope>NUCLEOTIDE SEQUENCE [LARGE SCALE GENOMIC DNA]</scope>
    <source>
        <strain evidence="15">CG_4_10_14_3_um_filter_34_13</strain>
        <strain evidence="16">CG_4_9_14_3_um_filter_33_16</strain>
    </source>
</reference>
<dbReference type="InterPro" id="IPR029026">
    <property type="entry name" value="tRNA_m1G_MTases_N"/>
</dbReference>
<dbReference type="CDD" id="cd18084">
    <property type="entry name" value="RsmE-like"/>
    <property type="match status" value="1"/>
</dbReference>
<comment type="caution">
    <text evidence="13">The sequence shown here is derived from an EMBL/GenBank/DDBJ whole genome shotgun (WGS) entry which is preliminary data.</text>
</comment>
<dbReference type="EMBL" id="PFTV01000036">
    <property type="protein sequence ID" value="PJB57762.1"/>
    <property type="molecule type" value="Genomic_DNA"/>
</dbReference>
<dbReference type="EMBL" id="MNYY01000074">
    <property type="protein sequence ID" value="OIP71032.1"/>
    <property type="molecule type" value="Genomic_DNA"/>
</dbReference>
<dbReference type="EC" id="2.1.1.193" evidence="10"/>
<dbReference type="EMBL" id="PFKO01000122">
    <property type="protein sequence ID" value="PIY33102.1"/>
    <property type="molecule type" value="Genomic_DNA"/>
</dbReference>
<dbReference type="Pfam" id="PF04452">
    <property type="entry name" value="Methyltrans_RNA"/>
    <property type="match status" value="1"/>
</dbReference>
<evidence type="ECO:0000256" key="9">
    <source>
        <dbReference type="ARBA" id="ARBA00047944"/>
    </source>
</evidence>
<sequence length="248" mass="27969">MPLFFALPENISESEKVILIYGKDAKHIIKSLRYKKNDEILIANGKGNKYITIIESIESNLIKCKIIKSISTPLNTHPTKVVLAQALVKSNKMDFIVQKSTELGINAIIPFISSRTIPIINRNNLEKKQRRWQKIAYEASKQSERSIIPEISSIITFNELLNKSANFDLPLLFWENERSINLKDILTSLPKPDTILGLIGPEGGFSEEEIRIAKEAGLTSVSLGNHYLRSETAALFVLSLITYIFDIL</sequence>
<dbReference type="SUPFAM" id="SSF88697">
    <property type="entry name" value="PUA domain-like"/>
    <property type="match status" value="1"/>
</dbReference>
<evidence type="ECO:0000256" key="10">
    <source>
        <dbReference type="PIRNR" id="PIRNR015601"/>
    </source>
</evidence>
<dbReference type="InterPro" id="IPR046887">
    <property type="entry name" value="RsmE_PUA-like"/>
</dbReference>
<accession>A0A2M7PRY2</accession>
<evidence type="ECO:0000256" key="3">
    <source>
        <dbReference type="ARBA" id="ARBA00022490"/>
    </source>
</evidence>
<reference evidence="14" key="3">
    <citation type="submission" date="2017-09" db="EMBL/GenBank/DDBJ databases">
        <title>Depth-based differentiation of microbial function through sediment-hosted aquifers and enrichment of novel symbionts in the deep terrestrial subsurface.</title>
        <authorList>
            <person name="Probst A.J."/>
            <person name="Ladd B."/>
            <person name="Jarett J.K."/>
            <person name="Geller-Mcgrath D.E."/>
            <person name="Sieber C.M.K."/>
            <person name="Emerson J.B."/>
            <person name="Anantharaman K."/>
            <person name="Thomas B.C."/>
            <person name="Malmstrom R."/>
            <person name="Stieglmeier M."/>
            <person name="Klingl A."/>
            <person name="Woyke T."/>
            <person name="Ryan C.M."/>
            <person name="Banfield J.F."/>
        </authorList>
    </citation>
    <scope>NUCLEOTIDE SEQUENCE</scope>
    <source>
        <strain evidence="14">CG_4_8_14_3_um_filter_34_18</strain>
    </source>
</reference>
<dbReference type="Gene3D" id="2.40.240.20">
    <property type="entry name" value="Hypothetical PUA domain-like, domain 1"/>
    <property type="match status" value="1"/>
</dbReference>
<evidence type="ECO:0000313" key="15">
    <source>
        <dbReference type="EMBL" id="PIY33102.1"/>
    </source>
</evidence>
<evidence type="ECO:0000256" key="7">
    <source>
        <dbReference type="ARBA" id="ARBA00022691"/>
    </source>
</evidence>
<dbReference type="GO" id="GO:0005737">
    <property type="term" value="C:cytoplasm"/>
    <property type="evidence" value="ECO:0007669"/>
    <property type="project" value="UniProtKB-SubCell"/>
</dbReference>
<dbReference type="NCBIfam" id="TIGR00046">
    <property type="entry name" value="RsmE family RNA methyltransferase"/>
    <property type="match status" value="1"/>
</dbReference>
<comment type="catalytic activity">
    <reaction evidence="9 10">
        <text>uridine(1498) in 16S rRNA + S-adenosyl-L-methionine = N(3)-methyluridine(1498) in 16S rRNA + S-adenosyl-L-homocysteine + H(+)</text>
        <dbReference type="Rhea" id="RHEA:42920"/>
        <dbReference type="Rhea" id="RHEA-COMP:10283"/>
        <dbReference type="Rhea" id="RHEA-COMP:10284"/>
        <dbReference type="ChEBI" id="CHEBI:15378"/>
        <dbReference type="ChEBI" id="CHEBI:57856"/>
        <dbReference type="ChEBI" id="CHEBI:59789"/>
        <dbReference type="ChEBI" id="CHEBI:65315"/>
        <dbReference type="ChEBI" id="CHEBI:74502"/>
        <dbReference type="EC" id="2.1.1.193"/>
    </reaction>
</comment>
<evidence type="ECO:0000259" key="11">
    <source>
        <dbReference type="Pfam" id="PF04452"/>
    </source>
</evidence>
<evidence type="ECO:0000313" key="13">
    <source>
        <dbReference type="EMBL" id="OIP71032.1"/>
    </source>
</evidence>
<evidence type="ECO:0000256" key="1">
    <source>
        <dbReference type="ARBA" id="ARBA00004496"/>
    </source>
</evidence>
<accession>A0A1J5GVM8</accession>
<gene>
    <name evidence="13" type="ORF">AUK42_03775</name>
    <name evidence="16" type="ORF">CO097_01395</name>
    <name evidence="15" type="ORF">COZ07_03450</name>
    <name evidence="14" type="ORF">COZ58_03210</name>
</gene>
<comment type="subcellular location">
    <subcellularLocation>
        <location evidence="1 10">Cytoplasm</location>
    </subcellularLocation>
</comment>
<dbReference type="EMBL" id="PFIP01000057">
    <property type="protein sequence ID" value="PIX34631.1"/>
    <property type="molecule type" value="Genomic_DNA"/>
</dbReference>
<feature type="domain" description="Ribosomal RNA small subunit methyltransferase E PUA-like" evidence="12">
    <location>
        <begin position="20"/>
        <end position="67"/>
    </location>
</feature>
<feature type="domain" description="Ribosomal RNA small subunit methyltransferase E methyltransferase" evidence="11">
    <location>
        <begin position="77"/>
        <end position="241"/>
    </location>
</feature>
<evidence type="ECO:0000313" key="16">
    <source>
        <dbReference type="EMBL" id="PJB57762.1"/>
    </source>
</evidence>
<dbReference type="PANTHER" id="PTHR30027:SF3">
    <property type="entry name" value="16S RRNA (URACIL(1498)-N(3))-METHYLTRANSFERASE"/>
    <property type="match status" value="1"/>
</dbReference>
<dbReference type="GO" id="GO:0070042">
    <property type="term" value="F:rRNA (uridine-N3-)-methyltransferase activity"/>
    <property type="evidence" value="ECO:0007669"/>
    <property type="project" value="TreeGrafter"/>
</dbReference>
<evidence type="ECO:0000313" key="17">
    <source>
        <dbReference type="Proteomes" id="UP000182763"/>
    </source>
</evidence>
<evidence type="ECO:0000256" key="6">
    <source>
        <dbReference type="ARBA" id="ARBA00022679"/>
    </source>
</evidence>
<name>A0A1J5GVM8_9BACT</name>
<evidence type="ECO:0000313" key="18">
    <source>
        <dbReference type="Proteomes" id="UP000228560"/>
    </source>
</evidence>
<organism evidence="13 17">
    <name type="scientific">Candidatus Infernicultor aquiphilus</name>
    <dbReference type="NCBI Taxonomy" id="1805029"/>
    <lineage>
        <taxon>Bacteria</taxon>
        <taxon>Pseudomonadati</taxon>
        <taxon>Atribacterota</taxon>
        <taxon>Candidatus Phoenicimicrobiia</taxon>
        <taxon>Candidatus Pheonicimicrobiales</taxon>
        <taxon>Candidatus Phoenicimicrobiaceae</taxon>
        <taxon>Candidatus Infernicultor</taxon>
    </lineage>
</organism>
<accession>A0A2M8CFB7</accession>
<dbReference type="Proteomes" id="UP000231493">
    <property type="component" value="Unassembled WGS sequence"/>
</dbReference>
<evidence type="ECO:0000313" key="14">
    <source>
        <dbReference type="EMBL" id="PIX34631.1"/>
    </source>
</evidence>
<keyword evidence="5 10" id="KW-0489">Methyltransferase</keyword>
<evidence type="ECO:0000256" key="2">
    <source>
        <dbReference type="ARBA" id="ARBA00005528"/>
    </source>
</evidence>
<dbReference type="RefSeq" id="WP_406607202.1">
    <property type="nucleotide sequence ID" value="NZ_PFKO01000122.1"/>
</dbReference>
<dbReference type="Proteomes" id="UP000228560">
    <property type="component" value="Unassembled WGS sequence"/>
</dbReference>
<evidence type="ECO:0000256" key="4">
    <source>
        <dbReference type="ARBA" id="ARBA00022552"/>
    </source>
</evidence>
<keyword evidence="7 10" id="KW-0949">S-adenosyl-L-methionine</keyword>
<keyword evidence="6 10" id="KW-0808">Transferase</keyword>
<accession>A0A2M7K919</accession>
<comment type="function">
    <text evidence="8 10">Specifically methylates the N3 position of the uracil ring of uridine 1498 (m3U1498) in 16S rRNA. Acts on the fully assembled 30S ribosomal subunit.</text>
</comment>
<reference evidence="13 17" key="1">
    <citation type="journal article" date="2016" name="Environ. Microbiol.">
        <title>Genomic resolution of a cold subsurface aquifer community provides metabolic insights for novel microbes adapted to high CO concentrations.</title>
        <authorList>
            <person name="Probst A.J."/>
            <person name="Castelle C.J."/>
            <person name="Singh A."/>
            <person name="Brown C.T."/>
            <person name="Anantharaman K."/>
            <person name="Sharon I."/>
            <person name="Hug L.A."/>
            <person name="Burstein D."/>
            <person name="Emerson J.B."/>
            <person name="Thomas B.C."/>
            <person name="Banfield J.F."/>
        </authorList>
    </citation>
    <scope>NUCLEOTIDE SEQUENCE [LARGE SCALE GENOMIC DNA]</scope>
    <source>
        <strain evidence="13">CG2_30_33_13</strain>
    </source>
</reference>